<dbReference type="Proteomes" id="UP000288805">
    <property type="component" value="Unassembled WGS sequence"/>
</dbReference>
<dbReference type="PROSITE" id="PS50878">
    <property type="entry name" value="RT_POL"/>
    <property type="match status" value="1"/>
</dbReference>
<dbReference type="AlphaFoldDB" id="A0A438E739"/>
<reference evidence="2 3" key="1">
    <citation type="journal article" date="2018" name="PLoS Genet.">
        <title>Population sequencing reveals clonal diversity and ancestral inbreeding in the grapevine cultivar Chardonnay.</title>
        <authorList>
            <person name="Roach M.J."/>
            <person name="Johnson D.L."/>
            <person name="Bohlmann J."/>
            <person name="van Vuuren H.J."/>
            <person name="Jones S.J."/>
            <person name="Pretorius I.S."/>
            <person name="Schmidt S.A."/>
            <person name="Borneman A.R."/>
        </authorList>
    </citation>
    <scope>NUCLEOTIDE SEQUENCE [LARGE SCALE GENOMIC DNA]</scope>
    <source>
        <strain evidence="3">cv. Chardonnay</strain>
        <tissue evidence="2">Leaf</tissue>
    </source>
</reference>
<evidence type="ECO:0000259" key="1">
    <source>
        <dbReference type="PROSITE" id="PS50878"/>
    </source>
</evidence>
<keyword evidence="2" id="KW-0548">Nucleotidyltransferase</keyword>
<evidence type="ECO:0000313" key="3">
    <source>
        <dbReference type="Proteomes" id="UP000288805"/>
    </source>
</evidence>
<dbReference type="CDD" id="cd01650">
    <property type="entry name" value="RT_nLTR_like"/>
    <property type="match status" value="1"/>
</dbReference>
<protein>
    <submittedName>
        <fullName evidence="2">LINE-1 reverse transcriptase-like</fullName>
    </submittedName>
</protein>
<organism evidence="2 3">
    <name type="scientific">Vitis vinifera</name>
    <name type="common">Grape</name>
    <dbReference type="NCBI Taxonomy" id="29760"/>
    <lineage>
        <taxon>Eukaryota</taxon>
        <taxon>Viridiplantae</taxon>
        <taxon>Streptophyta</taxon>
        <taxon>Embryophyta</taxon>
        <taxon>Tracheophyta</taxon>
        <taxon>Spermatophyta</taxon>
        <taxon>Magnoliopsida</taxon>
        <taxon>eudicotyledons</taxon>
        <taxon>Gunneridae</taxon>
        <taxon>Pentapetalae</taxon>
        <taxon>rosids</taxon>
        <taxon>Vitales</taxon>
        <taxon>Vitaceae</taxon>
        <taxon>Viteae</taxon>
        <taxon>Vitis</taxon>
    </lineage>
</organism>
<dbReference type="Pfam" id="PF00078">
    <property type="entry name" value="RVT_1"/>
    <property type="match status" value="1"/>
</dbReference>
<name>A0A438E739_VITVI</name>
<gene>
    <name evidence="2" type="primary">LIN1_367</name>
    <name evidence="2" type="ORF">CK203_097551</name>
</gene>
<dbReference type="EMBL" id="QGNW01001374">
    <property type="protein sequence ID" value="RVW43607.1"/>
    <property type="molecule type" value="Genomic_DNA"/>
</dbReference>
<dbReference type="Gene3D" id="3.60.10.10">
    <property type="entry name" value="Endonuclease/exonuclease/phosphatase"/>
    <property type="match status" value="1"/>
</dbReference>
<dbReference type="InterPro" id="IPR036691">
    <property type="entry name" value="Endo/exonu/phosph_ase_sf"/>
</dbReference>
<dbReference type="SUPFAM" id="SSF56219">
    <property type="entry name" value="DNase I-like"/>
    <property type="match status" value="1"/>
</dbReference>
<keyword evidence="2" id="KW-0695">RNA-directed DNA polymerase</keyword>
<proteinExistence type="predicted"/>
<accession>A0A438E739</accession>
<dbReference type="InterPro" id="IPR043502">
    <property type="entry name" value="DNA/RNA_pol_sf"/>
</dbReference>
<dbReference type="GO" id="GO:0003964">
    <property type="term" value="F:RNA-directed DNA polymerase activity"/>
    <property type="evidence" value="ECO:0007669"/>
    <property type="project" value="UniProtKB-KW"/>
</dbReference>
<sequence length="994" mass="113984">MTEGVARSLGSGRFLDWRALDADGAAGGLLICWDKRSMEVVDWEEGQYSLSCRFKNVEDGAVWVFTGVYGPFTKEAREGLWEELGAVRGIWEEPWCLGGDFNSTLYQGERSRQGRITSNMRRFAHIIEELGLVDLPLQGGVFTWSGGLNNQSWARLDRFLVTPSWLDNFSGVIQRRLPRPVSDHFPILLEGGGLRRGPSPFRGTASYRLAAKTKELKQKLKVWNREVFGHLEDNKRAALQQVDYWDGVESERSLSLEETELKKEAKESYQKWVMLEESHWRQLSREVWLKEGDKNTGFFHRMANAHRNNNTVDRVKIDGVWLEEDQEVREGIANAFHQRLSEDVGWKADIEGIQLNRISQQEAKSLEIPFSENEIHSALMEMSGDKAPGPDGFTMAFWQSSWEFVKEEILEMFKEFHEQGSFLKSLNNTFLVLIPKKGGADDLGDFRPISLLGGLYKLMAKVLANRLKRVLNKVVAPTQNAFVMGRQILDASLIANEVIDSWQKRKEKGLICKLDIEKAYDSINWKFLLKLFTKWVLVQAGFFPSSKGLRQGDPLSPYLFVLGMEVLDALIRRAVAGGYLSGCSIKGDRRHTLKISHLFFADDTIVFCEANKEHLTYLSWILLWFEAASGLRINLDKSEIIPVGEVEEIEAMAVELGCRVGSLPSHYLGLPLGAPHKASSVWDGVEEKVRRRLARWKRQYISKGGRITLIRSVLASMPIYHMSLFRMPKAVARRLDKVQRDFLWGGGSEEAGAPEQSSTWKWVWRLAIDRDDLWKQVIIEKYGQERHGWRAKKAIGTIGVGVWKEIWKESAWCWDNMGFIVGKGNKINFWTDAWCEDTRLSQRFPHLYDMAAHRDATVEEMWDQNFGQGGWNLRFLRDFNDWELEMIGNLLHVLRSYKPSMEEDSVRWKGGRNGKFRVKEAYRVVSRPNDIGFPSRSIWVDSVPTKVAFYAWEATWGRVLTLDRLQKRGWQFPNCCFLCGCAVGFSRNCKGGVN</sequence>
<keyword evidence="2" id="KW-0808">Transferase</keyword>
<feature type="domain" description="Reverse transcriptase" evidence="1">
    <location>
        <begin position="415"/>
        <end position="672"/>
    </location>
</feature>
<evidence type="ECO:0000313" key="2">
    <source>
        <dbReference type="EMBL" id="RVW43607.1"/>
    </source>
</evidence>
<dbReference type="SUPFAM" id="SSF56672">
    <property type="entry name" value="DNA/RNA polymerases"/>
    <property type="match status" value="1"/>
</dbReference>
<dbReference type="InterPro" id="IPR000477">
    <property type="entry name" value="RT_dom"/>
</dbReference>
<dbReference type="PANTHER" id="PTHR19446">
    <property type="entry name" value="REVERSE TRANSCRIPTASES"/>
    <property type="match status" value="1"/>
</dbReference>
<comment type="caution">
    <text evidence="2">The sequence shown here is derived from an EMBL/GenBank/DDBJ whole genome shotgun (WGS) entry which is preliminary data.</text>
</comment>
<dbReference type="Pfam" id="PF13966">
    <property type="entry name" value="zf-RVT"/>
    <property type="match status" value="1"/>
</dbReference>
<dbReference type="InterPro" id="IPR026960">
    <property type="entry name" value="RVT-Znf"/>
</dbReference>